<dbReference type="InterPro" id="IPR007402">
    <property type="entry name" value="DUF455"/>
</dbReference>
<gene>
    <name evidence="1" type="ORF">ICHIAU1_09230</name>
</gene>
<dbReference type="SUPFAM" id="SSF47240">
    <property type="entry name" value="Ferritin-like"/>
    <property type="match status" value="1"/>
</dbReference>
<dbReference type="EMBL" id="AP022345">
    <property type="protein sequence ID" value="BBU68640.1"/>
    <property type="molecule type" value="Genomic_DNA"/>
</dbReference>
<name>A0A679I2J0_9RHOO</name>
<dbReference type="PANTHER" id="PTHR42782">
    <property type="entry name" value="SI:CH73-314G15.3"/>
    <property type="match status" value="1"/>
</dbReference>
<sequence length="267" mass="29357">MADLFVLLEAAWRAPSAQGKCLAVDALIPVYLTLCQDQPLAEAMYPAPDCASVGRPARPVCVPPESLPFRKAVDKDGRAALLHAIAHIEFNAINLALDAAWRFQALGPAFVRDWIGVAIEEAYHYRLIAERMAQLGIAYGDLPAHDGLWRIAEQTADAVLARMALVPRLMEARGLDALPPIFRSFQGIGDKATLRVLSIIARDEVRHVALGDAWFRRLCEAQSLPVAETYQRLIVTYDVPRPRPPFNEAARRAAGFEASELTALVGR</sequence>
<protein>
    <submittedName>
        <fullName evidence="1">Uncharacterized protein</fullName>
    </submittedName>
</protein>
<dbReference type="RefSeq" id="WP_162050586.1">
    <property type="nucleotide sequence ID" value="NZ_AP019011.1"/>
</dbReference>
<dbReference type="CDD" id="cd00657">
    <property type="entry name" value="Ferritin_like"/>
    <property type="match status" value="1"/>
</dbReference>
<accession>A0A679I2J0</accession>
<proteinExistence type="predicted"/>
<evidence type="ECO:0000313" key="2">
    <source>
        <dbReference type="Proteomes" id="UP000463961"/>
    </source>
</evidence>
<evidence type="ECO:0000313" key="1">
    <source>
        <dbReference type="EMBL" id="BBU68640.1"/>
    </source>
</evidence>
<dbReference type="AlphaFoldDB" id="A0A679I2J0"/>
<dbReference type="PANTHER" id="PTHR42782:SF4">
    <property type="entry name" value="DUF455 DOMAIN-CONTAINING PROTEIN"/>
    <property type="match status" value="1"/>
</dbReference>
<keyword evidence="2" id="KW-1185">Reference proteome</keyword>
<dbReference type="PIRSF" id="PIRSF012318">
    <property type="entry name" value="UCP012318"/>
    <property type="match status" value="1"/>
</dbReference>
<dbReference type="Pfam" id="PF04305">
    <property type="entry name" value="DUF455"/>
    <property type="match status" value="1"/>
</dbReference>
<dbReference type="OrthoDB" id="9778629at2"/>
<dbReference type="InterPro" id="IPR011197">
    <property type="entry name" value="UCP012318"/>
</dbReference>
<organism evidence="1 2">
    <name type="scientific">Fluviibacter phosphoraccumulans</name>
    <dbReference type="NCBI Taxonomy" id="1751046"/>
    <lineage>
        <taxon>Bacteria</taxon>
        <taxon>Pseudomonadati</taxon>
        <taxon>Pseudomonadota</taxon>
        <taxon>Betaproteobacteria</taxon>
        <taxon>Rhodocyclales</taxon>
        <taxon>Fluviibacteraceae</taxon>
        <taxon>Fluviibacter</taxon>
    </lineage>
</organism>
<reference evidence="2" key="1">
    <citation type="submission" date="2020-01" db="EMBL/GenBank/DDBJ databases">
        <title>Phosphoaccumulans saitamaens gen. nov., sp. nov., a polyphosphate accumulating bacterium isolated from surface river water.</title>
        <authorList>
            <person name="Watanabe K."/>
            <person name="Suda W."/>
        </authorList>
    </citation>
    <scope>NUCLEOTIDE SEQUENCE [LARGE SCALE GENOMIC DNA]</scope>
    <source>
        <strain evidence="2">ICHIAU1</strain>
    </source>
</reference>
<dbReference type="InterPro" id="IPR009078">
    <property type="entry name" value="Ferritin-like_SF"/>
</dbReference>
<dbReference type="Proteomes" id="UP000463961">
    <property type="component" value="Chromosome"/>
</dbReference>